<evidence type="ECO:0000256" key="4">
    <source>
        <dbReference type="ARBA" id="ARBA00022801"/>
    </source>
</evidence>
<accession>Q6AR43</accession>
<dbReference type="InterPro" id="IPR051013">
    <property type="entry name" value="MBL_superfamily_lactonases"/>
</dbReference>
<keyword evidence="5" id="KW-0862">Zinc</keyword>
<dbReference type="OrthoDB" id="9773738at2"/>
<dbReference type="Gene3D" id="3.60.15.10">
    <property type="entry name" value="Ribonuclease Z/Hydroxyacylglutathione hydrolase-like"/>
    <property type="match status" value="1"/>
</dbReference>
<dbReference type="GO" id="GO:0046872">
    <property type="term" value="F:metal ion binding"/>
    <property type="evidence" value="ECO:0007669"/>
    <property type="project" value="UniProtKB-KW"/>
</dbReference>
<dbReference type="eggNOG" id="COG0491">
    <property type="taxonomic scope" value="Bacteria"/>
</dbReference>
<dbReference type="Pfam" id="PF00753">
    <property type="entry name" value="Lactamase_B"/>
    <property type="match status" value="1"/>
</dbReference>
<comment type="cofactor">
    <cofactor evidence="1">
        <name>Zn(2+)</name>
        <dbReference type="ChEBI" id="CHEBI:29105"/>
    </cofactor>
</comment>
<protein>
    <recommendedName>
        <fullName evidence="6">Metallo-beta-lactamase domain-containing protein</fullName>
    </recommendedName>
</protein>
<dbReference type="InterPro" id="IPR036866">
    <property type="entry name" value="RibonucZ/Hydroxyglut_hydro"/>
</dbReference>
<evidence type="ECO:0000256" key="3">
    <source>
        <dbReference type="ARBA" id="ARBA00022723"/>
    </source>
</evidence>
<keyword evidence="8" id="KW-1185">Reference proteome</keyword>
<gene>
    <name evidence="7" type="ordered locus">DP0452</name>
</gene>
<dbReference type="GO" id="GO:0016787">
    <property type="term" value="F:hydrolase activity"/>
    <property type="evidence" value="ECO:0007669"/>
    <property type="project" value="UniProtKB-KW"/>
</dbReference>
<reference evidence="8" key="1">
    <citation type="journal article" date="2004" name="Environ. Microbiol.">
        <title>The genome of Desulfotalea psychrophila, a sulfate-reducing bacterium from permanently cold Arctic sediments.</title>
        <authorList>
            <person name="Rabus R."/>
            <person name="Ruepp A."/>
            <person name="Frickey T."/>
            <person name="Rattei T."/>
            <person name="Fartmann B."/>
            <person name="Stark M."/>
            <person name="Bauer M."/>
            <person name="Zibat A."/>
            <person name="Lombardot T."/>
            <person name="Becker I."/>
            <person name="Amann J."/>
            <person name="Gellner K."/>
            <person name="Teeling H."/>
            <person name="Leuschner W.D."/>
            <person name="Gloeckner F.-O."/>
            <person name="Lupas A.N."/>
            <person name="Amann R."/>
            <person name="Klenk H.-P."/>
        </authorList>
    </citation>
    <scope>NUCLEOTIDE SEQUENCE [LARGE SCALE GENOMIC DNA]</scope>
    <source>
        <strain evidence="8">DSM 12343 / LSv54</strain>
    </source>
</reference>
<dbReference type="KEGG" id="dps:DP0452"/>
<keyword evidence="4" id="KW-0378">Hydrolase</keyword>
<dbReference type="STRING" id="177439.DP0452"/>
<dbReference type="AlphaFoldDB" id="Q6AR43"/>
<dbReference type="RefSeq" id="WP_011187697.1">
    <property type="nucleotide sequence ID" value="NC_006138.1"/>
</dbReference>
<proteinExistence type="inferred from homology"/>
<evidence type="ECO:0000259" key="6">
    <source>
        <dbReference type="SMART" id="SM00849"/>
    </source>
</evidence>
<evidence type="ECO:0000313" key="7">
    <source>
        <dbReference type="EMBL" id="CAG35181.1"/>
    </source>
</evidence>
<evidence type="ECO:0000256" key="2">
    <source>
        <dbReference type="ARBA" id="ARBA00007749"/>
    </source>
</evidence>
<feature type="domain" description="Metallo-beta-lactamase" evidence="6">
    <location>
        <begin position="33"/>
        <end position="227"/>
    </location>
</feature>
<evidence type="ECO:0000256" key="1">
    <source>
        <dbReference type="ARBA" id="ARBA00001947"/>
    </source>
</evidence>
<dbReference type="InterPro" id="IPR001279">
    <property type="entry name" value="Metallo-B-lactamas"/>
</dbReference>
<dbReference type="Proteomes" id="UP000000602">
    <property type="component" value="Chromosome"/>
</dbReference>
<dbReference type="SMART" id="SM00849">
    <property type="entry name" value="Lactamase_B"/>
    <property type="match status" value="1"/>
</dbReference>
<keyword evidence="3" id="KW-0479">Metal-binding</keyword>
<dbReference type="PANTHER" id="PTHR42978:SF7">
    <property type="entry name" value="METALLO-HYDROLASE RV2300C-RELATED"/>
    <property type="match status" value="1"/>
</dbReference>
<name>Q6AR43_DESPS</name>
<dbReference type="SUPFAM" id="SSF56281">
    <property type="entry name" value="Metallo-hydrolase/oxidoreductase"/>
    <property type="match status" value="1"/>
</dbReference>
<evidence type="ECO:0000256" key="5">
    <source>
        <dbReference type="ARBA" id="ARBA00022833"/>
    </source>
</evidence>
<evidence type="ECO:0000313" key="8">
    <source>
        <dbReference type="Proteomes" id="UP000000602"/>
    </source>
</evidence>
<organism evidence="7 8">
    <name type="scientific">Desulfotalea psychrophila (strain LSv54 / DSM 12343)</name>
    <dbReference type="NCBI Taxonomy" id="177439"/>
    <lineage>
        <taxon>Bacteria</taxon>
        <taxon>Pseudomonadati</taxon>
        <taxon>Thermodesulfobacteriota</taxon>
        <taxon>Desulfobulbia</taxon>
        <taxon>Desulfobulbales</taxon>
        <taxon>Desulfocapsaceae</taxon>
        <taxon>Desulfotalea</taxon>
    </lineage>
</organism>
<sequence>MQYSITPLLTGVRNPDQGIMTYQQGYGTRIWLPVWSFLLQNEEHNILVDTGLDENELFVPPQFTADTGLEAHSLIDCLALEGLTAADIDTIINTHLHDDHCGNNSLFPHAQFYAHKTEIAFCHNPHPLDHRYDDYFIEDITFNEVTEDREIVPGVRVIHSPGHTLGCLSVEVDSLAGPAIITGFCCNNKNFPINGPAVCPGVHLDARAAWDSIQKIKARKTHILPMHEISLERIS</sequence>
<dbReference type="PANTHER" id="PTHR42978">
    <property type="entry name" value="QUORUM-QUENCHING LACTONASE YTNP-RELATED-RELATED"/>
    <property type="match status" value="1"/>
</dbReference>
<dbReference type="CDD" id="cd07729">
    <property type="entry name" value="AHL_lactonase_MBL-fold"/>
    <property type="match status" value="1"/>
</dbReference>
<dbReference type="EMBL" id="CR522870">
    <property type="protein sequence ID" value="CAG35181.1"/>
    <property type="molecule type" value="Genomic_DNA"/>
</dbReference>
<comment type="similarity">
    <text evidence="2">Belongs to the metallo-beta-lactamase superfamily.</text>
</comment>
<dbReference type="HOGENOM" id="CLU_030571_3_3_7"/>